<evidence type="ECO:0000313" key="2">
    <source>
        <dbReference type="EMBL" id="KAL3808187.1"/>
    </source>
</evidence>
<dbReference type="Proteomes" id="UP001530377">
    <property type="component" value="Unassembled WGS sequence"/>
</dbReference>
<dbReference type="SUPFAM" id="SSF58038">
    <property type="entry name" value="SNARE fusion complex"/>
    <property type="match status" value="1"/>
</dbReference>
<name>A0ABD3R6C3_9STRA</name>
<proteinExistence type="predicted"/>
<keyword evidence="1" id="KW-1133">Transmembrane helix</keyword>
<dbReference type="AlphaFoldDB" id="A0ABD3R6C3"/>
<evidence type="ECO:0000256" key="1">
    <source>
        <dbReference type="SAM" id="Phobius"/>
    </source>
</evidence>
<protein>
    <submittedName>
        <fullName evidence="2">Uncharacterized protein</fullName>
    </submittedName>
</protein>
<reference evidence="2 3" key="1">
    <citation type="submission" date="2024-10" db="EMBL/GenBank/DDBJ databases">
        <title>Updated reference genomes for cyclostephanoid diatoms.</title>
        <authorList>
            <person name="Roberts W.R."/>
            <person name="Alverson A.J."/>
        </authorList>
    </citation>
    <scope>NUCLEOTIDE SEQUENCE [LARGE SCALE GENOMIC DNA]</scope>
    <source>
        <strain evidence="2 3">AJA228-03</strain>
    </source>
</reference>
<keyword evidence="1" id="KW-0472">Membrane</keyword>
<evidence type="ECO:0000313" key="3">
    <source>
        <dbReference type="Proteomes" id="UP001530377"/>
    </source>
</evidence>
<keyword evidence="1" id="KW-0812">Transmembrane</keyword>
<sequence>MSDPVYDAAVVRSKAMHSRFDKSNKFDEEGGFVNDYHPPQLSYYERQSKVVEESMRTYMRAENTASNVILTLQMQRQKLQKANDDTWKIRSNAIKAQQQLKELQQKAWKKKQCLYAIIAMLAFVDYVLFVRIIQCGGSFFCRRG</sequence>
<feature type="transmembrane region" description="Helical" evidence="1">
    <location>
        <begin position="113"/>
        <end position="133"/>
    </location>
</feature>
<keyword evidence="3" id="KW-1185">Reference proteome</keyword>
<organism evidence="2 3">
    <name type="scientific">Cyclostephanos tholiformis</name>
    <dbReference type="NCBI Taxonomy" id="382380"/>
    <lineage>
        <taxon>Eukaryota</taxon>
        <taxon>Sar</taxon>
        <taxon>Stramenopiles</taxon>
        <taxon>Ochrophyta</taxon>
        <taxon>Bacillariophyta</taxon>
        <taxon>Coscinodiscophyceae</taxon>
        <taxon>Thalassiosirophycidae</taxon>
        <taxon>Stephanodiscales</taxon>
        <taxon>Stephanodiscaceae</taxon>
        <taxon>Cyclostephanos</taxon>
    </lineage>
</organism>
<dbReference type="Gene3D" id="1.20.5.110">
    <property type="match status" value="1"/>
</dbReference>
<comment type="caution">
    <text evidence="2">The sequence shown here is derived from an EMBL/GenBank/DDBJ whole genome shotgun (WGS) entry which is preliminary data.</text>
</comment>
<dbReference type="EMBL" id="JALLPB020000533">
    <property type="protein sequence ID" value="KAL3808187.1"/>
    <property type="molecule type" value="Genomic_DNA"/>
</dbReference>
<accession>A0ABD3R6C3</accession>
<gene>
    <name evidence="2" type="ORF">ACHAXA_009542</name>
</gene>